<sequence length="467" mass="47954">MSTSRSPAPASLGHHFRATVALALPIIVSRAALVVMFTVDTVMVGRASAADLAYFGLGVAPQLTLMMVAVGALQATAVLASQALGAGDAPRAGAVLRASLAHALALGLICLFLSMLAEPFFLATGQDVDLAAGAARVSHAFGFGMPGILMFVACNLFMEATGRPKTGMVIMLAANLVNVPLNALLGYGWGGWFAAGGAEGIMLASTIARTLAGLSILTILALQARRDDTFRILPRRTAGAAAVGLWADPDARLLRRLGLPMGLAQGVESAAFATVVMMAGWLGTAQLAAYQTTMSLVTLTFMMAIGTGGATAIRVGRAFGEGDMANVGRAGWSGIALGAVWPVPVALLFLISPETAARAVTSDPRTVEAAAQALFVAGFMLSIDASMAVTIGALRGLGDVWWPTLWQIGAFWLVAIPVAYVMAIVLAVGAGGLIGGLIAGILVSFAGLSWRFARQSAMHRLSPVVPL</sequence>
<dbReference type="GO" id="GO:0015297">
    <property type="term" value="F:antiporter activity"/>
    <property type="evidence" value="ECO:0007669"/>
    <property type="project" value="InterPro"/>
</dbReference>
<gene>
    <name evidence="3" type="ORF">SAMN05421512_1223</name>
</gene>
<feature type="transmembrane region" description="Helical" evidence="2">
    <location>
        <begin position="288"/>
        <end position="310"/>
    </location>
</feature>
<dbReference type="NCBIfam" id="TIGR00797">
    <property type="entry name" value="matE"/>
    <property type="match status" value="1"/>
</dbReference>
<dbReference type="STRING" id="538381.GCA_001696535_03831"/>
<feature type="transmembrane region" description="Helical" evidence="2">
    <location>
        <begin position="94"/>
        <end position="117"/>
    </location>
</feature>
<feature type="transmembrane region" description="Helical" evidence="2">
    <location>
        <begin position="405"/>
        <end position="427"/>
    </location>
</feature>
<evidence type="ECO:0000313" key="3">
    <source>
        <dbReference type="EMBL" id="SOC27738.1"/>
    </source>
</evidence>
<feature type="transmembrane region" description="Helical" evidence="2">
    <location>
        <begin position="371"/>
        <end position="393"/>
    </location>
</feature>
<dbReference type="EMBL" id="OBML01000022">
    <property type="protein sequence ID" value="SOC27738.1"/>
    <property type="molecule type" value="Genomic_DNA"/>
</dbReference>
<feature type="transmembrane region" description="Helical" evidence="2">
    <location>
        <begin position="201"/>
        <end position="222"/>
    </location>
</feature>
<evidence type="ECO:0000256" key="2">
    <source>
        <dbReference type="SAM" id="Phobius"/>
    </source>
</evidence>
<dbReference type="InterPro" id="IPR002528">
    <property type="entry name" value="MATE_fam"/>
</dbReference>
<dbReference type="GO" id="GO:0005886">
    <property type="term" value="C:plasma membrane"/>
    <property type="evidence" value="ECO:0007669"/>
    <property type="project" value="TreeGrafter"/>
</dbReference>
<accession>A0A285TVY4</accession>
<dbReference type="GO" id="GO:0042910">
    <property type="term" value="F:xenobiotic transmembrane transporter activity"/>
    <property type="evidence" value="ECO:0007669"/>
    <property type="project" value="InterPro"/>
</dbReference>
<keyword evidence="4" id="KW-1185">Reference proteome</keyword>
<proteinExistence type="predicted"/>
<dbReference type="RefSeq" id="WP_141402661.1">
    <property type="nucleotide sequence ID" value="NZ_OBML01000022.1"/>
</dbReference>
<dbReference type="Proteomes" id="UP000219331">
    <property type="component" value="Unassembled WGS sequence"/>
</dbReference>
<feature type="transmembrane region" description="Helical" evidence="2">
    <location>
        <begin position="59"/>
        <end position="82"/>
    </location>
</feature>
<dbReference type="InterPro" id="IPR050222">
    <property type="entry name" value="MATE_MdtK"/>
</dbReference>
<evidence type="ECO:0000256" key="1">
    <source>
        <dbReference type="ARBA" id="ARBA00022448"/>
    </source>
</evidence>
<keyword evidence="2" id="KW-0472">Membrane</keyword>
<name>A0A285TVY4_9HYPH</name>
<protein>
    <submittedName>
        <fullName evidence="3">Multidrug resistance protein, MATE family</fullName>
    </submittedName>
</protein>
<organism evidence="3 4">
    <name type="scientific">Stappia indica</name>
    <dbReference type="NCBI Taxonomy" id="538381"/>
    <lineage>
        <taxon>Bacteria</taxon>
        <taxon>Pseudomonadati</taxon>
        <taxon>Pseudomonadota</taxon>
        <taxon>Alphaproteobacteria</taxon>
        <taxon>Hyphomicrobiales</taxon>
        <taxon>Stappiaceae</taxon>
        <taxon>Stappia</taxon>
    </lineage>
</organism>
<keyword evidence="1" id="KW-0813">Transport</keyword>
<feature type="transmembrane region" description="Helical" evidence="2">
    <location>
        <begin position="137"/>
        <end position="157"/>
    </location>
</feature>
<dbReference type="AlphaFoldDB" id="A0A285TVY4"/>
<dbReference type="OrthoDB" id="9780160at2"/>
<feature type="transmembrane region" description="Helical" evidence="2">
    <location>
        <begin position="433"/>
        <end position="453"/>
    </location>
</feature>
<reference evidence="3 4" key="1">
    <citation type="submission" date="2017-08" db="EMBL/GenBank/DDBJ databases">
        <authorList>
            <person name="de Groot N.N."/>
        </authorList>
    </citation>
    <scope>NUCLEOTIDE SEQUENCE [LARGE SCALE GENOMIC DNA]</scope>
    <source>
        <strain evidence="3 4">USBA 352</strain>
    </source>
</reference>
<dbReference type="PANTHER" id="PTHR43298">
    <property type="entry name" value="MULTIDRUG RESISTANCE PROTEIN NORM-RELATED"/>
    <property type="match status" value="1"/>
</dbReference>
<dbReference type="PANTHER" id="PTHR43298:SF2">
    <property type="entry name" value="FMN_FAD EXPORTER YEEO-RELATED"/>
    <property type="match status" value="1"/>
</dbReference>
<feature type="transmembrane region" description="Helical" evidence="2">
    <location>
        <begin position="20"/>
        <end position="39"/>
    </location>
</feature>
<feature type="transmembrane region" description="Helical" evidence="2">
    <location>
        <begin position="330"/>
        <end position="351"/>
    </location>
</feature>
<dbReference type="Pfam" id="PF01554">
    <property type="entry name" value="MatE"/>
    <property type="match status" value="2"/>
</dbReference>
<evidence type="ECO:0000313" key="4">
    <source>
        <dbReference type="Proteomes" id="UP000219331"/>
    </source>
</evidence>
<feature type="transmembrane region" description="Helical" evidence="2">
    <location>
        <begin position="169"/>
        <end position="189"/>
    </location>
</feature>
<keyword evidence="2" id="KW-1133">Transmembrane helix</keyword>
<keyword evidence="2" id="KW-0812">Transmembrane</keyword>